<reference evidence="10 11" key="1">
    <citation type="submission" date="2016-03" db="EMBL/GenBank/DDBJ databases">
        <title>Complete genome sequence of Pedobacter cryoconitis PAMC 27485.</title>
        <authorList>
            <person name="Lee J."/>
            <person name="Kim O.-S."/>
        </authorList>
    </citation>
    <scope>NUCLEOTIDE SEQUENCE [LARGE SCALE GENOMIC DNA]</scope>
    <source>
        <strain evidence="10 11">PAMC 27485</strain>
    </source>
</reference>
<dbReference type="OrthoDB" id="610585at2"/>
<dbReference type="SUPFAM" id="SSF49899">
    <property type="entry name" value="Concanavalin A-like lectins/glucanases"/>
    <property type="match status" value="1"/>
</dbReference>
<keyword evidence="11" id="KW-1185">Reference proteome</keyword>
<evidence type="ECO:0000256" key="4">
    <source>
        <dbReference type="ARBA" id="ARBA00023295"/>
    </source>
</evidence>
<dbReference type="InterPro" id="IPR008264">
    <property type="entry name" value="Beta_glucanase"/>
</dbReference>
<feature type="active site" description="Nucleophile" evidence="8">
    <location>
        <position position="604"/>
    </location>
</feature>
<dbReference type="CDD" id="cd06532">
    <property type="entry name" value="Glyco_transf_25"/>
    <property type="match status" value="1"/>
</dbReference>
<dbReference type="Pfam" id="PF01755">
    <property type="entry name" value="Glyco_transf_25"/>
    <property type="match status" value="1"/>
</dbReference>
<dbReference type="Proteomes" id="UP000071561">
    <property type="component" value="Chromosome"/>
</dbReference>
<dbReference type="PANTHER" id="PTHR31062">
    <property type="entry name" value="XYLOGLUCAN ENDOTRANSGLUCOSYLASE/HYDROLASE PROTEIN 8-RELATED"/>
    <property type="match status" value="1"/>
</dbReference>
<gene>
    <name evidence="10" type="ORF">AY601_1994</name>
</gene>
<sequence length="728" mass="84187">MNINLDTQFLRRAKFFFKKIKRKVILSTKHNAFGHKFDSKGKLIDAIYIINLQRQPDRLERITDELKREKVTDNITLQEFCRKIEAVDGKVLDTTNFSSEQVDAKFNLRDQYAVDPDPRLLDIIRDKEIWVTMTKEEIAVSLSHISCWRKIIEEKQPFCLILEDDIFFESFFARKMNALWKELPVDSSGLPDFDLLYLSYREVDWGAEKQSFTKHLNRPVKGLWWLSGYVLSYKGAKKLIEALPVIGPVDLWMNLQFRNLDVYSSAPSLIFQRNDLQSGNNYSILPVLSQIGIQSDKTHLELQQRKGRNPVFLLSENVGQASLMTTALSILGYRCSWDYNGNQTDTINRLLKNNEPLLFDAYIGITISTDFSLLASMYPTALFIWIGKTEDHFLSESKKIVSEYFIGVNDVLVYDRNKHLSLNDDTKSWKKLCKFLKCKIPPFPFPILESVPDYKFGKNLKSDRDIRDFSYLQHDVTPWIIPVERLSAFGVNTELYFQRNPIDSFEPVLVETFQQVDKRYWRFLEESFPSNLAEFTAGNFKINPLGGFDLVLENRPLKSRLFSSASIASQSRYQYGRFEVTMKPVKMDGVITAFFLHRNDPWQELDIEFIGNDTTKVLLNVYFNPGSNGYGWNFGVRGTPVTVDLGFDASEEFHTYSIEWEPNGIRWFVDGKLIHSRANWQPSPIPNQPMTLFVNLWPSQSEELAGAFIGQNLPVTAHILSVSIYSLS</sequence>
<dbReference type="InterPro" id="IPR008263">
    <property type="entry name" value="GH16_AS"/>
</dbReference>
<organism evidence="10 11">
    <name type="scientific">Pedobacter cryoconitis</name>
    <dbReference type="NCBI Taxonomy" id="188932"/>
    <lineage>
        <taxon>Bacteria</taxon>
        <taxon>Pseudomonadati</taxon>
        <taxon>Bacteroidota</taxon>
        <taxon>Sphingobacteriia</taxon>
        <taxon>Sphingobacteriales</taxon>
        <taxon>Sphingobacteriaceae</taxon>
        <taxon>Pedobacter</taxon>
    </lineage>
</organism>
<evidence type="ECO:0000256" key="2">
    <source>
        <dbReference type="ARBA" id="ARBA00014569"/>
    </source>
</evidence>
<name>A0A127VCF8_9SPHI</name>
<evidence type="ECO:0000256" key="8">
    <source>
        <dbReference type="PIRSR" id="PIRSR608264-1"/>
    </source>
</evidence>
<evidence type="ECO:0000256" key="6">
    <source>
        <dbReference type="ARBA" id="ARBA00029771"/>
    </source>
</evidence>
<feature type="domain" description="GH16" evidence="9">
    <location>
        <begin position="476"/>
        <end position="728"/>
    </location>
</feature>
<dbReference type="Pfam" id="PF00722">
    <property type="entry name" value="Glyco_hydro_16"/>
    <property type="match status" value="1"/>
</dbReference>
<evidence type="ECO:0000259" key="9">
    <source>
        <dbReference type="PROSITE" id="PS51762"/>
    </source>
</evidence>
<evidence type="ECO:0000256" key="7">
    <source>
        <dbReference type="ARBA" id="ARBA00031665"/>
    </source>
</evidence>
<evidence type="ECO:0000256" key="3">
    <source>
        <dbReference type="ARBA" id="ARBA00022801"/>
    </source>
</evidence>
<dbReference type="RefSeq" id="WP_068399960.1">
    <property type="nucleotide sequence ID" value="NZ_CP014504.1"/>
</dbReference>
<accession>A0A127VCF8</accession>
<dbReference type="Gene3D" id="2.60.120.200">
    <property type="match status" value="1"/>
</dbReference>
<proteinExistence type="inferred from homology"/>
<dbReference type="InterPro" id="IPR044791">
    <property type="entry name" value="Beta-glucanase/XTH"/>
</dbReference>
<evidence type="ECO:0000313" key="10">
    <source>
        <dbReference type="EMBL" id="AMP98900.1"/>
    </source>
</evidence>
<feature type="active site" description="Proton donor" evidence="8">
    <location>
        <position position="608"/>
    </location>
</feature>
<dbReference type="PROSITE" id="PS51762">
    <property type="entry name" value="GH16_2"/>
    <property type="match status" value="1"/>
</dbReference>
<keyword evidence="4" id="KW-0326">Glycosidase</keyword>
<dbReference type="PROSITE" id="PS01034">
    <property type="entry name" value="GH16_1"/>
    <property type="match status" value="1"/>
</dbReference>
<keyword evidence="3" id="KW-0378">Hydrolase</keyword>
<protein>
    <recommendedName>
        <fullName evidence="2">Beta-glucanase</fullName>
    </recommendedName>
    <alternativeName>
        <fullName evidence="7">1,3-1,4-beta-D-glucan 4-glucanohydrolase</fullName>
    </alternativeName>
    <alternativeName>
        <fullName evidence="6">Endo-beta-1,3-1,4 glucanase</fullName>
    </alternativeName>
    <alternativeName>
        <fullName evidence="5">Lichenase</fullName>
    </alternativeName>
</protein>
<dbReference type="InterPro" id="IPR013320">
    <property type="entry name" value="ConA-like_dom_sf"/>
</dbReference>
<dbReference type="InterPro" id="IPR002654">
    <property type="entry name" value="Glyco_trans_25"/>
</dbReference>
<dbReference type="AlphaFoldDB" id="A0A127VCF8"/>
<dbReference type="EMBL" id="CP014504">
    <property type="protein sequence ID" value="AMP98900.1"/>
    <property type="molecule type" value="Genomic_DNA"/>
</dbReference>
<evidence type="ECO:0000256" key="1">
    <source>
        <dbReference type="ARBA" id="ARBA00006865"/>
    </source>
</evidence>
<dbReference type="GO" id="GO:0005975">
    <property type="term" value="P:carbohydrate metabolic process"/>
    <property type="evidence" value="ECO:0007669"/>
    <property type="project" value="InterPro"/>
</dbReference>
<dbReference type="PRINTS" id="PR00737">
    <property type="entry name" value="GLHYDRLASE16"/>
</dbReference>
<dbReference type="GO" id="GO:0004553">
    <property type="term" value="F:hydrolase activity, hydrolyzing O-glycosyl compounds"/>
    <property type="evidence" value="ECO:0007669"/>
    <property type="project" value="InterPro"/>
</dbReference>
<evidence type="ECO:0000256" key="5">
    <source>
        <dbReference type="ARBA" id="ARBA00029722"/>
    </source>
</evidence>
<comment type="similarity">
    <text evidence="1">Belongs to the glycosyl hydrolase 16 family.</text>
</comment>
<evidence type="ECO:0000313" key="11">
    <source>
        <dbReference type="Proteomes" id="UP000071561"/>
    </source>
</evidence>
<dbReference type="KEGG" id="pcm:AY601_1994"/>
<dbReference type="PATRIC" id="fig|188932.3.peg.2085"/>
<dbReference type="InterPro" id="IPR000757">
    <property type="entry name" value="Beta-glucanase-like"/>
</dbReference>